<evidence type="ECO:0000313" key="2">
    <source>
        <dbReference type="EMBL" id="MFC5566634.1"/>
    </source>
</evidence>
<reference evidence="3" key="1">
    <citation type="journal article" date="2019" name="Int. J. Syst. Evol. Microbiol.">
        <title>The Global Catalogue of Microorganisms (GCM) 10K type strain sequencing project: providing services to taxonomists for standard genome sequencing and annotation.</title>
        <authorList>
            <consortium name="The Broad Institute Genomics Platform"/>
            <consortium name="The Broad Institute Genome Sequencing Center for Infectious Disease"/>
            <person name="Wu L."/>
            <person name="Ma J."/>
        </authorList>
    </citation>
    <scope>NUCLEOTIDE SEQUENCE [LARGE SCALE GENOMIC DNA]</scope>
    <source>
        <strain evidence="3">KACC 11588</strain>
    </source>
</reference>
<dbReference type="RefSeq" id="WP_245218770.1">
    <property type="nucleotide sequence ID" value="NZ_JAGGJP010000008.1"/>
</dbReference>
<name>A0ABW0SCE7_9RHOB</name>
<organism evidence="2 3">
    <name type="scientific">Rubellimicrobium aerolatum</name>
    <dbReference type="NCBI Taxonomy" id="490979"/>
    <lineage>
        <taxon>Bacteria</taxon>
        <taxon>Pseudomonadati</taxon>
        <taxon>Pseudomonadota</taxon>
        <taxon>Alphaproteobacteria</taxon>
        <taxon>Rhodobacterales</taxon>
        <taxon>Roseobacteraceae</taxon>
        <taxon>Rubellimicrobium</taxon>
    </lineage>
</organism>
<comment type="caution">
    <text evidence="2">The sequence shown here is derived from an EMBL/GenBank/DDBJ whole genome shotgun (WGS) entry which is preliminary data.</text>
</comment>
<evidence type="ECO:0000256" key="1">
    <source>
        <dbReference type="SAM" id="SignalP"/>
    </source>
</evidence>
<dbReference type="Proteomes" id="UP001596056">
    <property type="component" value="Unassembled WGS sequence"/>
</dbReference>
<evidence type="ECO:0000313" key="3">
    <source>
        <dbReference type="Proteomes" id="UP001596056"/>
    </source>
</evidence>
<protein>
    <submittedName>
        <fullName evidence="2">Energy transducer TonB</fullName>
    </submittedName>
</protein>
<dbReference type="EMBL" id="JBHSNA010000006">
    <property type="protein sequence ID" value="MFC5566634.1"/>
    <property type="molecule type" value="Genomic_DNA"/>
</dbReference>
<keyword evidence="3" id="KW-1185">Reference proteome</keyword>
<gene>
    <name evidence="2" type="ORF">ACFPOC_09415</name>
</gene>
<feature type="signal peptide" evidence="1">
    <location>
        <begin position="1"/>
        <end position="25"/>
    </location>
</feature>
<proteinExistence type="predicted"/>
<accession>A0ABW0SCE7</accession>
<feature type="chain" id="PRO_5045692632" evidence="1">
    <location>
        <begin position="26"/>
        <end position="150"/>
    </location>
</feature>
<sequence>MHPFRPLALAALALPLLAASLSAQDASSAALPDVVAQLGLTEVEAHSHRGEGRHLQGRLPEGAWVEVDLHRDGRVEEVEAHDGDGFPIAAVAALVPEAVRASPSFPAEARLHKLDWDGDRIEIEGRDGEGREFEAEFATDGRLIEMDVED</sequence>
<keyword evidence="1" id="KW-0732">Signal</keyword>